<evidence type="ECO:0000313" key="2">
    <source>
        <dbReference type="Proteomes" id="UP000799779"/>
    </source>
</evidence>
<organism evidence="1 2">
    <name type="scientific">Amniculicola lignicola CBS 123094</name>
    <dbReference type="NCBI Taxonomy" id="1392246"/>
    <lineage>
        <taxon>Eukaryota</taxon>
        <taxon>Fungi</taxon>
        <taxon>Dikarya</taxon>
        <taxon>Ascomycota</taxon>
        <taxon>Pezizomycotina</taxon>
        <taxon>Dothideomycetes</taxon>
        <taxon>Pleosporomycetidae</taxon>
        <taxon>Pleosporales</taxon>
        <taxon>Amniculicolaceae</taxon>
        <taxon>Amniculicola</taxon>
    </lineage>
</organism>
<sequence>MATPPPPSLPLTPDQRLALQSRDRYARLTRNLAIGGLIICPAIAILPPRKLDLYTFALGLGFYMSADHLTTQRTGRSIVENLPLPMFLGGQGMEWGEEGKGLPTERAREVQRQLREGREALRRREEEVAGIVEEKAGEEKQSVLKKLWMGEEKEDWKERRLEEERVALEEGKGYGGMILEQVWEVWNWDKKKGKGDGEEPKKEE</sequence>
<dbReference type="Proteomes" id="UP000799779">
    <property type="component" value="Unassembled WGS sequence"/>
</dbReference>
<dbReference type="OrthoDB" id="5411041at2759"/>
<dbReference type="EMBL" id="ML977586">
    <property type="protein sequence ID" value="KAF2000968.1"/>
    <property type="molecule type" value="Genomic_DNA"/>
</dbReference>
<reference evidence="1" key="1">
    <citation type="journal article" date="2020" name="Stud. Mycol.">
        <title>101 Dothideomycetes genomes: a test case for predicting lifestyles and emergence of pathogens.</title>
        <authorList>
            <person name="Haridas S."/>
            <person name="Albert R."/>
            <person name="Binder M."/>
            <person name="Bloem J."/>
            <person name="Labutti K."/>
            <person name="Salamov A."/>
            <person name="Andreopoulos B."/>
            <person name="Baker S."/>
            <person name="Barry K."/>
            <person name="Bills G."/>
            <person name="Bluhm B."/>
            <person name="Cannon C."/>
            <person name="Castanera R."/>
            <person name="Culley D."/>
            <person name="Daum C."/>
            <person name="Ezra D."/>
            <person name="Gonzalez J."/>
            <person name="Henrissat B."/>
            <person name="Kuo A."/>
            <person name="Liang C."/>
            <person name="Lipzen A."/>
            <person name="Lutzoni F."/>
            <person name="Magnuson J."/>
            <person name="Mondo S."/>
            <person name="Nolan M."/>
            <person name="Ohm R."/>
            <person name="Pangilinan J."/>
            <person name="Park H.-J."/>
            <person name="Ramirez L."/>
            <person name="Alfaro M."/>
            <person name="Sun H."/>
            <person name="Tritt A."/>
            <person name="Yoshinaga Y."/>
            <person name="Zwiers L.-H."/>
            <person name="Turgeon B."/>
            <person name="Goodwin S."/>
            <person name="Spatafora J."/>
            <person name="Crous P."/>
            <person name="Grigoriev I."/>
        </authorList>
    </citation>
    <scope>NUCLEOTIDE SEQUENCE</scope>
    <source>
        <strain evidence="1">CBS 123094</strain>
    </source>
</reference>
<accession>A0A6A5WIX5</accession>
<evidence type="ECO:0000313" key="1">
    <source>
        <dbReference type="EMBL" id="KAF2000968.1"/>
    </source>
</evidence>
<keyword evidence="2" id="KW-1185">Reference proteome</keyword>
<protein>
    <submittedName>
        <fullName evidence="1">Uncharacterized protein</fullName>
    </submittedName>
</protein>
<gene>
    <name evidence="1" type="ORF">P154DRAFT_522230</name>
</gene>
<name>A0A6A5WIX5_9PLEO</name>
<proteinExistence type="predicted"/>
<dbReference type="AlphaFoldDB" id="A0A6A5WIX5"/>